<sequence>MREMKNLLLVLHTPSDNTQRLAEVAKSATQLADIDNVTVIVKTPLQTQVGDVLKADAIIIGTTENFGYMAGLTKDFFERIYYP</sequence>
<dbReference type="Proteomes" id="UP001180489">
    <property type="component" value="Unassembled WGS sequence"/>
</dbReference>
<gene>
    <name evidence="1" type="ORF">RM863_41125</name>
</gene>
<feature type="non-terminal residue" evidence="1">
    <location>
        <position position="83"/>
    </location>
</feature>
<accession>A0ABU2UZ21</accession>
<dbReference type="EMBL" id="JAVRFF010000577">
    <property type="protein sequence ID" value="MDT0478526.1"/>
    <property type="molecule type" value="Genomic_DNA"/>
</dbReference>
<evidence type="ECO:0000313" key="2">
    <source>
        <dbReference type="Proteomes" id="UP001180489"/>
    </source>
</evidence>
<proteinExistence type="predicted"/>
<dbReference type="SUPFAM" id="SSF52218">
    <property type="entry name" value="Flavoproteins"/>
    <property type="match status" value="1"/>
</dbReference>
<comment type="caution">
    <text evidence="1">The sequence shown here is derived from an EMBL/GenBank/DDBJ whole genome shotgun (WGS) entry which is preliminary data.</text>
</comment>
<dbReference type="InterPro" id="IPR029039">
    <property type="entry name" value="Flavoprotein-like_sf"/>
</dbReference>
<protein>
    <submittedName>
        <fullName evidence="1">Flavodoxin family protein</fullName>
    </submittedName>
</protein>
<evidence type="ECO:0000313" key="1">
    <source>
        <dbReference type="EMBL" id="MDT0478526.1"/>
    </source>
</evidence>
<dbReference type="Gene3D" id="3.40.50.360">
    <property type="match status" value="1"/>
</dbReference>
<reference evidence="1" key="1">
    <citation type="submission" date="2024-05" db="EMBL/GenBank/DDBJ databases">
        <title>30 novel species of actinomycetes from the DSMZ collection.</title>
        <authorList>
            <person name="Nouioui I."/>
        </authorList>
    </citation>
    <scope>NUCLEOTIDE SEQUENCE</scope>
    <source>
        <strain evidence="1">DSM 41014</strain>
    </source>
</reference>
<name>A0ABU2UZ21_9ACTN</name>
<organism evidence="1 2">
    <name type="scientific">Streptomyces hintoniae</name>
    <dbReference type="NCBI Taxonomy" id="3075521"/>
    <lineage>
        <taxon>Bacteria</taxon>
        <taxon>Bacillati</taxon>
        <taxon>Actinomycetota</taxon>
        <taxon>Actinomycetes</taxon>
        <taxon>Kitasatosporales</taxon>
        <taxon>Streptomycetaceae</taxon>
        <taxon>Streptomyces</taxon>
    </lineage>
</organism>
<keyword evidence="2" id="KW-1185">Reference proteome</keyword>